<proteinExistence type="predicted"/>
<dbReference type="STRING" id="33114.A0A2G2XR11"/>
<dbReference type="AlphaFoldDB" id="A0A2G2XR11"/>
<comment type="caution">
    <text evidence="1">The sequence shown here is derived from an EMBL/GenBank/DDBJ whole genome shotgun (WGS) entry which is preliminary data.</text>
</comment>
<name>A0A2G2XR11_CAPBA</name>
<reference evidence="1 2" key="1">
    <citation type="journal article" date="2017" name="Genome Biol.">
        <title>New reference genome sequences of hot pepper reveal the massive evolution of plant disease-resistance genes by retroduplication.</title>
        <authorList>
            <person name="Kim S."/>
            <person name="Park J."/>
            <person name="Yeom S.I."/>
            <person name="Kim Y.M."/>
            <person name="Seo E."/>
            <person name="Kim K.T."/>
            <person name="Kim M.S."/>
            <person name="Lee J.M."/>
            <person name="Cheong K."/>
            <person name="Shin H.S."/>
            <person name="Kim S.B."/>
            <person name="Han K."/>
            <person name="Lee J."/>
            <person name="Park M."/>
            <person name="Lee H.A."/>
            <person name="Lee H.Y."/>
            <person name="Lee Y."/>
            <person name="Oh S."/>
            <person name="Lee J.H."/>
            <person name="Choi E."/>
            <person name="Choi E."/>
            <person name="Lee S.E."/>
            <person name="Jeon J."/>
            <person name="Kim H."/>
            <person name="Choi G."/>
            <person name="Song H."/>
            <person name="Lee J."/>
            <person name="Lee S.C."/>
            <person name="Kwon J.K."/>
            <person name="Lee H.Y."/>
            <person name="Koo N."/>
            <person name="Hong Y."/>
            <person name="Kim R.W."/>
            <person name="Kang W.H."/>
            <person name="Huh J.H."/>
            <person name="Kang B.C."/>
            <person name="Yang T.J."/>
            <person name="Lee Y.H."/>
            <person name="Bennetzen J.L."/>
            <person name="Choi D."/>
        </authorList>
    </citation>
    <scope>NUCLEOTIDE SEQUENCE [LARGE SCALE GENOMIC DNA]</scope>
    <source>
        <strain evidence="2">cv. PBC81</strain>
    </source>
</reference>
<sequence>MREIAQGLELCNINFMWVIRFSVGDKTSVEKTLPQDYLDKKVTFRVPIIVEADEEIQRVMEELRELYENHKQQE</sequence>
<evidence type="ECO:0000313" key="1">
    <source>
        <dbReference type="EMBL" id="PHT59910.1"/>
    </source>
</evidence>
<keyword evidence="2" id="KW-1185">Reference proteome</keyword>
<protein>
    <submittedName>
        <fullName evidence="1">Uncharacterized protein</fullName>
    </submittedName>
</protein>
<gene>
    <name evidence="1" type="ORF">CQW23_02273</name>
</gene>
<accession>A0A2G2XR11</accession>
<reference evidence="2" key="2">
    <citation type="journal article" date="2017" name="J. Anim. Genet.">
        <title>Multiple reference genome sequences of hot pepper reveal the massive evolution of plant disease resistance genes by retroduplication.</title>
        <authorList>
            <person name="Kim S."/>
            <person name="Park J."/>
            <person name="Yeom S.-I."/>
            <person name="Kim Y.-M."/>
            <person name="Seo E."/>
            <person name="Kim K.-T."/>
            <person name="Kim M.-S."/>
            <person name="Lee J.M."/>
            <person name="Cheong K."/>
            <person name="Shin H.-S."/>
            <person name="Kim S.-B."/>
            <person name="Han K."/>
            <person name="Lee J."/>
            <person name="Park M."/>
            <person name="Lee H.-A."/>
            <person name="Lee H.-Y."/>
            <person name="Lee Y."/>
            <person name="Oh S."/>
            <person name="Lee J.H."/>
            <person name="Choi E."/>
            <person name="Choi E."/>
            <person name="Lee S.E."/>
            <person name="Jeon J."/>
            <person name="Kim H."/>
            <person name="Choi G."/>
            <person name="Song H."/>
            <person name="Lee J."/>
            <person name="Lee S.-C."/>
            <person name="Kwon J.-K."/>
            <person name="Lee H.-Y."/>
            <person name="Koo N."/>
            <person name="Hong Y."/>
            <person name="Kim R.W."/>
            <person name="Kang W.-H."/>
            <person name="Huh J.H."/>
            <person name="Kang B.-C."/>
            <person name="Yang T.-J."/>
            <person name="Lee Y.-H."/>
            <person name="Bennetzen J.L."/>
            <person name="Choi D."/>
        </authorList>
    </citation>
    <scope>NUCLEOTIDE SEQUENCE [LARGE SCALE GENOMIC DNA]</scope>
    <source>
        <strain evidence="2">cv. PBC81</strain>
    </source>
</reference>
<dbReference type="OrthoDB" id="5835829at2759"/>
<dbReference type="Proteomes" id="UP000224567">
    <property type="component" value="Unassembled WGS sequence"/>
</dbReference>
<organism evidence="1 2">
    <name type="scientific">Capsicum baccatum</name>
    <name type="common">Peruvian pepper</name>
    <dbReference type="NCBI Taxonomy" id="33114"/>
    <lineage>
        <taxon>Eukaryota</taxon>
        <taxon>Viridiplantae</taxon>
        <taxon>Streptophyta</taxon>
        <taxon>Embryophyta</taxon>
        <taxon>Tracheophyta</taxon>
        <taxon>Spermatophyta</taxon>
        <taxon>Magnoliopsida</taxon>
        <taxon>eudicotyledons</taxon>
        <taxon>Gunneridae</taxon>
        <taxon>Pentapetalae</taxon>
        <taxon>asterids</taxon>
        <taxon>lamiids</taxon>
        <taxon>Solanales</taxon>
        <taxon>Solanaceae</taxon>
        <taxon>Solanoideae</taxon>
        <taxon>Capsiceae</taxon>
        <taxon>Capsicum</taxon>
    </lineage>
</organism>
<evidence type="ECO:0000313" key="2">
    <source>
        <dbReference type="Proteomes" id="UP000224567"/>
    </source>
</evidence>
<dbReference type="EMBL" id="MLFT02000001">
    <property type="protein sequence ID" value="PHT59910.1"/>
    <property type="molecule type" value="Genomic_DNA"/>
</dbReference>